<reference evidence="12 14" key="2">
    <citation type="submission" date="2019-03" db="EMBL/GenBank/DDBJ databases">
        <title>Genomic Encyclopedia of Type Strains, Phase IV (KMG-IV): sequencing the most valuable type-strain genomes for metagenomic binning, comparative biology and taxonomic classification.</title>
        <authorList>
            <person name="Goeker M."/>
        </authorList>
    </citation>
    <scope>NUCLEOTIDE SEQUENCE [LARGE SCALE GENOMIC DNA]</scope>
    <source>
        <strain evidence="12 14">DSM 11603</strain>
    </source>
</reference>
<dbReference type="EMBL" id="SNZF01000026">
    <property type="protein sequence ID" value="TDR32642.1"/>
    <property type="molecule type" value="Genomic_DNA"/>
</dbReference>
<dbReference type="PATRIC" id="fig|69279.3.peg.4122"/>
<evidence type="ECO:0000256" key="2">
    <source>
        <dbReference type="ARBA" id="ARBA00022448"/>
    </source>
</evidence>
<dbReference type="CDD" id="cd06261">
    <property type="entry name" value="TM_PBP2"/>
    <property type="match status" value="1"/>
</dbReference>
<dbReference type="InterPro" id="IPR050366">
    <property type="entry name" value="BP-dependent_transpt_permease"/>
</dbReference>
<dbReference type="eggNOG" id="COG1173">
    <property type="taxonomic scope" value="Bacteria"/>
</dbReference>
<protein>
    <submittedName>
        <fullName evidence="11">Peptide ABC transporter permease</fullName>
    </submittedName>
    <submittedName>
        <fullName evidence="12">Peptide/nickel transport system permease protein</fullName>
    </submittedName>
</protein>
<evidence type="ECO:0000259" key="10">
    <source>
        <dbReference type="PROSITE" id="PS50928"/>
    </source>
</evidence>
<comment type="subcellular location">
    <subcellularLocation>
        <location evidence="1 9">Cell membrane</location>
        <topology evidence="1 9">Multi-pass membrane protein</topology>
    </subcellularLocation>
</comment>
<name>A0A011U8W7_9HYPH</name>
<comment type="similarity">
    <text evidence="9">Belongs to the binding-protein-dependent transport system permease family.</text>
</comment>
<dbReference type="PROSITE" id="PS50928">
    <property type="entry name" value="ABC_TM1"/>
    <property type="match status" value="1"/>
</dbReference>
<evidence type="ECO:0000256" key="9">
    <source>
        <dbReference type="RuleBase" id="RU363032"/>
    </source>
</evidence>
<evidence type="ECO:0000256" key="5">
    <source>
        <dbReference type="ARBA" id="ARBA00022856"/>
    </source>
</evidence>
<evidence type="ECO:0000313" key="13">
    <source>
        <dbReference type="Proteomes" id="UP000019849"/>
    </source>
</evidence>
<keyword evidence="5" id="KW-0571">Peptide transport</keyword>
<dbReference type="SUPFAM" id="SSF161098">
    <property type="entry name" value="MetI-like"/>
    <property type="match status" value="1"/>
</dbReference>
<comment type="caution">
    <text evidence="11">The sequence shown here is derived from an EMBL/GenBank/DDBJ whole genome shotgun (WGS) entry which is preliminary data.</text>
</comment>
<dbReference type="Pfam" id="PF00528">
    <property type="entry name" value="BPD_transp_1"/>
    <property type="match status" value="1"/>
</dbReference>
<feature type="transmembrane region" description="Helical" evidence="9">
    <location>
        <begin position="152"/>
        <end position="177"/>
    </location>
</feature>
<evidence type="ECO:0000256" key="3">
    <source>
        <dbReference type="ARBA" id="ARBA00022475"/>
    </source>
</evidence>
<dbReference type="GO" id="GO:0015031">
    <property type="term" value="P:protein transport"/>
    <property type="evidence" value="ECO:0007669"/>
    <property type="project" value="UniProtKB-KW"/>
</dbReference>
<keyword evidence="2 9" id="KW-0813">Transport</keyword>
<accession>A0A011U8W7</accession>
<feature type="transmembrane region" description="Helical" evidence="9">
    <location>
        <begin position="271"/>
        <end position="293"/>
    </location>
</feature>
<reference evidence="11 13" key="1">
    <citation type="submission" date="2014-02" db="EMBL/GenBank/DDBJ databases">
        <title>Aquamicrobium defluvii Genome sequencing.</title>
        <authorList>
            <person name="Wang X."/>
        </authorList>
    </citation>
    <scope>NUCLEOTIDE SEQUENCE [LARGE SCALE GENOMIC DNA]</scope>
    <source>
        <strain evidence="11 13">W13Z1</strain>
    </source>
</reference>
<keyword evidence="14" id="KW-1185">Reference proteome</keyword>
<dbReference type="GO" id="GO:0005886">
    <property type="term" value="C:plasma membrane"/>
    <property type="evidence" value="ECO:0007669"/>
    <property type="project" value="UniProtKB-SubCell"/>
</dbReference>
<evidence type="ECO:0000256" key="1">
    <source>
        <dbReference type="ARBA" id="ARBA00004651"/>
    </source>
</evidence>
<keyword evidence="3" id="KW-1003">Cell membrane</keyword>
<evidence type="ECO:0000256" key="6">
    <source>
        <dbReference type="ARBA" id="ARBA00022927"/>
    </source>
</evidence>
<evidence type="ECO:0000313" key="14">
    <source>
        <dbReference type="Proteomes" id="UP000294958"/>
    </source>
</evidence>
<dbReference type="HOGENOM" id="CLU_028518_1_1_5"/>
<dbReference type="STRING" id="69279.BG36_15295"/>
<dbReference type="GO" id="GO:0015833">
    <property type="term" value="P:peptide transport"/>
    <property type="evidence" value="ECO:0007669"/>
    <property type="project" value="UniProtKB-KW"/>
</dbReference>
<dbReference type="RefSeq" id="WP_035031388.1">
    <property type="nucleotide sequence ID" value="NZ_KK073904.1"/>
</dbReference>
<dbReference type="Proteomes" id="UP000019849">
    <property type="component" value="Unassembled WGS sequence"/>
</dbReference>
<feature type="domain" description="ABC transmembrane type-1" evidence="10">
    <location>
        <begin position="104"/>
        <end position="293"/>
    </location>
</feature>
<dbReference type="PANTHER" id="PTHR43386:SF1">
    <property type="entry name" value="D,D-DIPEPTIDE TRANSPORT SYSTEM PERMEASE PROTEIN DDPC-RELATED"/>
    <property type="match status" value="1"/>
</dbReference>
<dbReference type="AlphaFoldDB" id="A0A011U8W7"/>
<organism evidence="11 13">
    <name type="scientific">Aquamicrobium defluvii</name>
    <dbReference type="NCBI Taxonomy" id="69279"/>
    <lineage>
        <taxon>Bacteria</taxon>
        <taxon>Pseudomonadati</taxon>
        <taxon>Pseudomonadota</taxon>
        <taxon>Alphaproteobacteria</taxon>
        <taxon>Hyphomicrobiales</taxon>
        <taxon>Phyllobacteriaceae</taxon>
        <taxon>Aquamicrobium</taxon>
    </lineage>
</organism>
<evidence type="ECO:0000256" key="8">
    <source>
        <dbReference type="ARBA" id="ARBA00023136"/>
    </source>
</evidence>
<dbReference type="Proteomes" id="UP000294958">
    <property type="component" value="Unassembled WGS sequence"/>
</dbReference>
<evidence type="ECO:0000256" key="7">
    <source>
        <dbReference type="ARBA" id="ARBA00022989"/>
    </source>
</evidence>
<gene>
    <name evidence="11" type="ORF">BG36_15295</name>
    <name evidence="12" type="ORF">DES43_12619</name>
</gene>
<dbReference type="EMBL" id="JENY01000032">
    <property type="protein sequence ID" value="EXL02313.1"/>
    <property type="molecule type" value="Genomic_DNA"/>
</dbReference>
<keyword evidence="7 9" id="KW-1133">Transmembrane helix</keyword>
<sequence length="309" mass="33234">MSHEQLDAADAGPAYRRRSGPARAWSALHALLLQSPSAFIGALILVLIVFACFIVPALLGQDGEATDLLNTFVPPVWQEGGSWATPLGTDHLGRDTLSRILIGGRISLTVAFCAVAMALSIGLVLGTLSGFYGGWIDSVIMRVGDLFLAYPFMLLTISVIALLGPSLTNLIIILALADWVTYARTVRGSVIAVRGKEYVRAAEAIGTPNRTIIRRHILPNTIAPILVLATVRAANYIIWESGLSFLGMGVPPPTPTWGIMLAEGRNYILNAWWLVTLPGLAIMFTILSVNLLGDGLRDAMDPRLKRVGK</sequence>
<dbReference type="InterPro" id="IPR000515">
    <property type="entry name" value="MetI-like"/>
</dbReference>
<keyword evidence="6" id="KW-0653">Protein transport</keyword>
<evidence type="ECO:0000313" key="11">
    <source>
        <dbReference type="EMBL" id="EXL02313.1"/>
    </source>
</evidence>
<dbReference type="GO" id="GO:0055085">
    <property type="term" value="P:transmembrane transport"/>
    <property type="evidence" value="ECO:0007669"/>
    <property type="project" value="InterPro"/>
</dbReference>
<dbReference type="OrthoDB" id="9766870at2"/>
<dbReference type="PANTHER" id="PTHR43386">
    <property type="entry name" value="OLIGOPEPTIDE TRANSPORT SYSTEM PERMEASE PROTEIN APPC"/>
    <property type="match status" value="1"/>
</dbReference>
<keyword evidence="4 9" id="KW-0812">Transmembrane</keyword>
<dbReference type="InterPro" id="IPR035906">
    <property type="entry name" value="MetI-like_sf"/>
</dbReference>
<feature type="transmembrane region" description="Helical" evidence="9">
    <location>
        <begin position="108"/>
        <end position="132"/>
    </location>
</feature>
<keyword evidence="8 9" id="KW-0472">Membrane</keyword>
<feature type="transmembrane region" description="Helical" evidence="9">
    <location>
        <begin position="38"/>
        <end position="59"/>
    </location>
</feature>
<dbReference type="Gene3D" id="1.10.3720.10">
    <property type="entry name" value="MetI-like"/>
    <property type="match status" value="1"/>
</dbReference>
<feature type="transmembrane region" description="Helical" evidence="9">
    <location>
        <begin position="217"/>
        <end position="239"/>
    </location>
</feature>
<evidence type="ECO:0000313" key="12">
    <source>
        <dbReference type="EMBL" id="TDR32642.1"/>
    </source>
</evidence>
<proteinExistence type="inferred from homology"/>
<evidence type="ECO:0000256" key="4">
    <source>
        <dbReference type="ARBA" id="ARBA00022692"/>
    </source>
</evidence>